<organism evidence="5 6">
    <name type="scientific">Cymbomonas tetramitiformis</name>
    <dbReference type="NCBI Taxonomy" id="36881"/>
    <lineage>
        <taxon>Eukaryota</taxon>
        <taxon>Viridiplantae</taxon>
        <taxon>Chlorophyta</taxon>
        <taxon>Pyramimonadophyceae</taxon>
        <taxon>Pyramimonadales</taxon>
        <taxon>Pyramimonadaceae</taxon>
        <taxon>Cymbomonas</taxon>
    </lineage>
</organism>
<feature type="compositionally biased region" description="Gly residues" evidence="3">
    <location>
        <begin position="4706"/>
        <end position="4719"/>
    </location>
</feature>
<dbReference type="GO" id="GO:0030544">
    <property type="term" value="F:Hsp70 protein binding"/>
    <property type="evidence" value="ECO:0007669"/>
    <property type="project" value="TreeGrafter"/>
</dbReference>
<accession>A0AAE0BPR2</accession>
<dbReference type="EMBL" id="LGRX02033795">
    <property type="protein sequence ID" value="KAK3239883.1"/>
    <property type="molecule type" value="Genomic_DNA"/>
</dbReference>
<evidence type="ECO:0000256" key="3">
    <source>
        <dbReference type="SAM" id="MobiDB-lite"/>
    </source>
</evidence>
<dbReference type="PANTHER" id="PTHR15600:SF42">
    <property type="entry name" value="SACSIN"/>
    <property type="match status" value="1"/>
</dbReference>
<dbReference type="GO" id="GO:0008270">
    <property type="term" value="F:zinc ion binding"/>
    <property type="evidence" value="ECO:0007669"/>
    <property type="project" value="UniProtKB-KW"/>
</dbReference>
<gene>
    <name evidence="5" type="ORF">CYMTET_50216</name>
</gene>
<dbReference type="NCBIfam" id="NF047352">
    <property type="entry name" value="P_loop_sacsin"/>
    <property type="match status" value="2"/>
</dbReference>
<keyword evidence="1" id="KW-0863">Zinc-finger</keyword>
<evidence type="ECO:0000313" key="5">
    <source>
        <dbReference type="EMBL" id="KAK3239883.1"/>
    </source>
</evidence>
<dbReference type="PANTHER" id="PTHR15600">
    <property type="entry name" value="SACSIN"/>
    <property type="match status" value="1"/>
</dbReference>
<keyword evidence="1" id="KW-0479">Metal-binding</keyword>
<dbReference type="Gene3D" id="3.30.40.10">
    <property type="entry name" value="Zinc/RING finger domain, C3HC4 (zinc finger)"/>
    <property type="match status" value="1"/>
</dbReference>
<keyword evidence="1" id="KW-0862">Zinc</keyword>
<dbReference type="InterPro" id="IPR036890">
    <property type="entry name" value="HATPase_C_sf"/>
</dbReference>
<name>A0AAE0BPR2_9CHLO</name>
<keyword evidence="6" id="KW-1185">Reference proteome</keyword>
<feature type="region of interest" description="Disordered" evidence="3">
    <location>
        <begin position="3153"/>
        <end position="3174"/>
    </location>
</feature>
<evidence type="ECO:0000256" key="2">
    <source>
        <dbReference type="SAM" id="Coils"/>
    </source>
</evidence>
<dbReference type="Proteomes" id="UP001190700">
    <property type="component" value="Unassembled WGS sequence"/>
</dbReference>
<dbReference type="SUPFAM" id="SSF55874">
    <property type="entry name" value="ATPase domain of HSP90 chaperone/DNA topoisomerase II/histidine kinase"/>
    <property type="match status" value="2"/>
</dbReference>
<feature type="domain" description="RING-type" evidence="4">
    <location>
        <begin position="4810"/>
        <end position="4844"/>
    </location>
</feature>
<feature type="compositionally biased region" description="Low complexity" evidence="3">
    <location>
        <begin position="3687"/>
        <end position="3696"/>
    </location>
</feature>
<reference evidence="5 6" key="1">
    <citation type="journal article" date="2015" name="Genome Biol. Evol.">
        <title>Comparative Genomics of a Bacterivorous Green Alga Reveals Evolutionary Causalities and Consequences of Phago-Mixotrophic Mode of Nutrition.</title>
        <authorList>
            <person name="Burns J.A."/>
            <person name="Paasch A."/>
            <person name="Narechania A."/>
            <person name="Kim E."/>
        </authorList>
    </citation>
    <scope>NUCLEOTIDE SEQUENCE [LARGE SCALE GENOMIC DNA]</scope>
    <source>
        <strain evidence="5 6">PLY_AMNH</strain>
    </source>
</reference>
<dbReference type="PROSITE" id="PS50089">
    <property type="entry name" value="ZF_RING_2"/>
    <property type="match status" value="1"/>
</dbReference>
<feature type="coiled-coil region" evidence="2">
    <location>
        <begin position="4773"/>
        <end position="4807"/>
    </location>
</feature>
<evidence type="ECO:0000256" key="1">
    <source>
        <dbReference type="PROSITE-ProRule" id="PRU00175"/>
    </source>
</evidence>
<comment type="caution">
    <text evidence="5">The sequence shown here is derived from an EMBL/GenBank/DDBJ whole genome shotgun (WGS) entry which is preliminary data.</text>
</comment>
<dbReference type="InterPro" id="IPR013083">
    <property type="entry name" value="Znf_RING/FYVE/PHD"/>
</dbReference>
<dbReference type="InterPro" id="IPR058210">
    <property type="entry name" value="SACS/Nov_dom"/>
</dbReference>
<dbReference type="InterPro" id="IPR001841">
    <property type="entry name" value="Znf_RING"/>
</dbReference>
<proteinExistence type="predicted"/>
<feature type="region of interest" description="Disordered" evidence="3">
    <location>
        <begin position="3681"/>
        <end position="3700"/>
    </location>
</feature>
<dbReference type="Pfam" id="PF25794">
    <property type="entry name" value="SACS"/>
    <property type="match status" value="3"/>
</dbReference>
<protein>
    <recommendedName>
        <fullName evidence="4">RING-type domain-containing protein</fullName>
    </recommendedName>
</protein>
<evidence type="ECO:0000259" key="4">
    <source>
        <dbReference type="PROSITE" id="PS50089"/>
    </source>
</evidence>
<feature type="region of interest" description="Disordered" evidence="3">
    <location>
        <begin position="4691"/>
        <end position="4745"/>
    </location>
</feature>
<dbReference type="SUPFAM" id="SSF57850">
    <property type="entry name" value="RING/U-box"/>
    <property type="match status" value="1"/>
</dbReference>
<dbReference type="SMART" id="SM00184">
    <property type="entry name" value="RING"/>
    <property type="match status" value="1"/>
</dbReference>
<keyword evidence="2" id="KW-0175">Coiled coil</keyword>
<dbReference type="InterPro" id="IPR052972">
    <property type="entry name" value="Sacsin_chaperone_reg"/>
</dbReference>
<dbReference type="Pfam" id="PF13920">
    <property type="entry name" value="zf-C3HC4_3"/>
    <property type="match status" value="1"/>
</dbReference>
<sequence>MDNFVEGETAFGQKVDLTTRIREILQNYPEGTSILKELIQNADDAAARNIKLCLDCRDHGTDKLAYSTLKDFQGPALFAYNDGVFTEADFESISRIGDSCKRGQVGKTGRFGVGFNCVYHLTDVPSFVSGENIIFFDPHCQFLPRVSSSDPGKRINFVQHPLGDQYPDQFSPYCMFGNDMKNRFQGTLFRFPLRTAAQASTSKLSKQSYTPTSMRELLREFEEEAVLDMLFLKHVSSIEVYEWLPGQNAPQRIFTSQLTNCDETLRHHRAAFTRAAAAGGAQALGPDGMNAFTLTISRHREVDGLASAREQQYLMVQAMGRSEKCASLVKIGASKFGMKLMPWTSIAVDLTTPYAEREAARAFCFLPLPVLTGLPVHVNGYFELSSNRRDIWYGKDMAGGGRLRSDWNQCLLEDVVAGAYARLLTEAAQRLGPSPEYYALWPQTVPAEPWAGLVRVLFAALAHLPVLHSSAAGGAWLTPMKAIYPDAAVAKDVELRAALLGEGMQITDTPPHLCSLLQQLAVPVPSYICPDYARVWLRRARVHAYRQNRAAGLRLLEYCLEDIIDDDRDMAQMLAGVPLLPLADRSFGMFAPAGTEGHEGVQCFYLTTELEERVLVPRGEGGAEVEAEAPRTAAHRVVDRDVGEVLGPRLASLAEAQHLNVRKLESKALAELLGEVLPKQWRGQEEVPWTGGASEATGAMPGEALLRALWQRLQECTDLRFFEDWPLLPTSTGTLYRMARRCAAGSRVLRDAPWWTPELRAAIHKAGCLVVSGAMTWAEHPALGAYVHAATAGGLLAALRNVAVGGLAGVPLLLVTATVAERRALRAFLCQLRWFEGPEALSSEQCDVMRHLAVFETYGGGSAPAEGNGDVEPRFVGLHDDSQPARMLPPAETEEVLLSDRFLRADNVRQGELMSQFLGVPLLSRVDFLKRYVFQHVEGMEVELRNRTMQAVLRDLPALQAQDRTMQAAVSQLRFVPTPAGGLQAPSQLYDPRVAELVSLLEFTTHFPGAPYDTPEALGGLLSVGLKNAVTHQVLLESARMVEHLVADDPQEAKLRGHLLLRYLEVDSGKLLGLSQDTTGFDRMFSKMGSYLGIEDQQKQMEDRDRVLRQLQNVAWCPVLSAPPVEGLPWPGTVTHVAPPRVVRPQGDMWLVSSCMRILDGECRSTALAEALGWEGRPTGSVLAAQLLELGKLHRHVSSTALAQQLAAVVPRIYGHLAELVGADEWEVITTILEASCWVWVGAGFTEPASVAFDGPLNLAPYLHVMPSDLACFRDVLTRLGVRQAFSSEDYVGLLTRMHSDCDDGQRALDAQQLPLALWTVQELADLPGCAGTIFVVDSKGLLAKAADLVFNDAPWIGGTTAAHRFVHPKLSHEVSERVGVRSLRRLMLAQNADAMEIGVMASHTAVEAFGQHEALTTRLKHIIDAYADGPGILYELLQNADDAGATEVSLMLDRTQYGTSSVLGPRMADWQGPALVCYNNSVFSAADLQAISRIGQDSKVEKPATIGRFGLGFNAVYHFTDLPSFVSGEHLVYFDPHASHLPGSSAAQPGLKIKVAADLLHHFPDQFTPFLHFGCSMATPYDGTLFRFPLRSPARAEHSDIKKEAYTEEDVLSLFNSFRGRASEALLFLKHVLTISVYVLDGQEASPRKIYTAYAGSAEDGMVDPRTSSVEFVCGTPKAPVDKKQLVKRLGRTAHNQLPSGCGLVEVCLESGLTEEASSQDGAAEVQRQKWLISSAVGGRRAVNMAVAGHAEGRGLIPWVGVAALLHDDALGAGASETSLAPPPLDGGAFCFLPLPVLTGLPVHVNGYFELSSNRRDIWYGKDMAGGGRLRSDWNQCLLEDVVAGAYARLLTEAAQRLGPSPEYYALWPQTVPAEPWAGLVRVLFAALAHLPVLHSSAADGGKWVEPVKAVFPDPEMEGDEVLMEAMSLEGLAVLRGMPKALSELFQSLVPEVRRLTPGVVRTQLGRPGPHPGTTASQTHALRLLQYCLSDIVDTDKASLEQLVGLPLVPITSGRLATIDKAGRGQLLLVATELEGQLLEARPEIVVDRQMDAALNARIEAIAATRVLNIKPIDTATLASLLPSLLPPAWEGLSEVPWEPPPEGDSAAKVPAKTWMRLLWKRLAECEDLDAFRAWPLLPTVDGRMCALWPRARVLHHEGSWSENLASVFRRTGCHVLHPRAGVGHPRLGEYVLQASAGGVLEALQGAEAGRGGMGALLQGCTAAERRELRAFLCQARWFENTGEGGAGGAAGEDGGAPRLLLGETHKTVLRRMPIFEAHTGDSFQQTSEEDDGCFVDLASEQRYLAPAGVEANLLTREFLMAGGKREAVLLQSHLGVQAASKVAVYKQHVFGRLPELPEVLQHRALQGALRELCELEDEERPMLASAMSKLRFVPSRRKEMLLPAQMFDPRVPALAALLDPEEFFPAPPFDTPEMLDALRGLGLQQHLGLQGTLSAARSVDLIATKSGGEEEAAKRGTVLLELLDRAAALAVPHAESVGGVPLDDEGAAERHATEGLAEVGEEVVRALSVELETMLAPGLHKEEAADFWAQLTSLSWCPVLSSEPVEGLPWPKGAAVAALVAPPKLVRPNRDLWISSACMRVLRTECRCAPLERALGWKAPPTTSVLAAQLVELGKMHRSVEEAPLQEVLTEAAVRIYELMTERMETTQLEVFRAIVDGCAWVWVGDGFVEAPETSLDSPAHYRPYLHALPSRVAAFRPLLQELGVRATYDALSYSGVLRRLAEDAAGAALSPEQLSLAVQVLELLAEILEDPAAVEACAGEVLPGAVFAPDKAGVMASVADLVYDDAQWLSGAGSDQLRLTHADVPNAVAEKVGVRSLRYLFLVDKEMASNLLCPPTNVLAKLLAAYADAEHLLYDIMEVADCIGARAVQVTLDKRQHGRQSLLEPNLAGFQGPALMVRLEGASLTPDEICHLLAANAPFKLRGKVARYGNGLLGVFHVTDLPLVLAGDSMYLFDPSGHVLSSSLAEGHKPGTPVGRAYSFVGSDLSARFADQFAPLLPLDTSRPFPGTLLRLPLRTPQQVESGHSVMAAAAELEQVQMMLDGLRREAPRMLLFLSSLQWLRGAEWGAGATEPSPLFETTLRPTGRGDPAKLRELYEDREWKKFSVTSLFSSNAGTQRLVRLELVTSDFRPSPSSAEVATPHDVPGRPSPPQAAMTVESWLVSTCVGAGPARDLALDRKYLALLLSPVAAVAVLVTRNGEPVEAGGGEAAGGLYAPLPLAQERTALKSLPFTIMAHFALSRKEGRRVHGFQDIEVSNNGASNGEVLKANWNKELLTCVANAAVNLLGDSALTPVGSPTAAHYARWPVLHHLGDSPDAAVVRERVLHPLYRQLAEKPLFRLCSNGHGVKAGECFFMAEAAGKSDAVPLARAEAFLARHFPVVAAPASVKAELEAAGALPPKRELTPSTLRRLLRSHWPAAPAGAPEPEEALQCAVELLQCSCADIVAEAESSRGEAAGQEGGGSGDGEGFMERAQELLESTMRDMTGEGSSGRRAQHGPVRELQGVPCPTAGGALAALGTQLYVAKEAEQKLLPGLACRFVHAEALHRIPSVFACPQVSAAIALKRFKSEHLAQHLATVLPERWGVAWTGTNGGRVPWDGADAVGGGGCPSPEWLTAFWDFVDPTSPAELDLFTTWPLLPTCCGHLYRVSQRHLLFVPPDTPTVSAQEEAPAEAEGGLPEDNSLVAHSGLARVAAVAVDMMEAIAGEAPAANEAVSLPGVWPQLEGLLQRVGCPVLHARFKRCAPACVGPPAWAQYTTSDLVLHKMMLALQDPDQGSAQIESRLSQLDLMTDDDRELLVGLLASEYETGQFRSDAALMAFAKRLPIYRTSKGSYVHLAGSEQHFTCLPNVFAPPAEAPMLEYDAAKCRMLAGLGVEELGDSDVLARFVLPHFDRMPPQGRAATLTYLQRNWERLMGAEGLVAALRETAFVDGAGGSRQCARDLYDPEHAVLARVFQHSPVFPKGAWAQPEWRPLLRAAGMRCEIDAATFATCATQLESRWGTLRAHSKGKAPVASPEADTVDTEEAVYTAAVALARYMLEHLGELFHSGFGESVAQVAFAPATRGLPGSGAAKRELCMFSEVVLPTDWMLAWTSAPVLHKEVLPPQFVWTSLRIRTPPSKETVLRHVQECARGAGEPLLARWSSSLASPEEVFKTVVAHLGMCWESLSRAEQAALSATPLVPVANCTRLVAPQGLFMRVGEAQGLEPFAFEVPTAFTEHLAALRRMGVRDAPAAEDLLQQLERLRAGTRGGQLNPNECLAVVRVLRYVCLRDDSGPAGGSGGVGGVITQWRGAGRLLVPDVEARLAEVGACVHARGARGEQVLREVEPASVRVVHAVVGQELCHRLGVPAVEDTVVEEVDDTRVVEAVSAVGGFELEAVVARLGEPEFVTAVAAEVAIAVQGGVDALRPVRGAEAVRRALEEAAAKLRFVRSVHTRLVLLPGREDITKKGAAAAGRRRKYELCCGRTGALIVAEPPETLPAEMVLAASVSRALASPIILPVAGFFAAPLSALSTLHAPLHGCAAGAGEGGEPVDAPWQVGCHVPEAEAAMLQCSPLRPFTSGELVTWRPPLTPQEAAAAAAAARSTAGAEAGAESARVAVARAGVQVRMRYGKVVADARPGAQDVVHRVHVDTGGGRVQELLSSELFAFRTSTSESSTDESTAAAAPLLLSPSLAGDPTARLEGGSQGSREGGAGGAKGPSTTAVQHSGEASKDAPAQGRVGTAEAAQAVRDMLDAAGLPLDLDRSTLLEECLQLRNAAAEGEQRLEELEGETTEVRNELEMQRCAWQCRICLQRDVEQVLVPCGHLICTGCSESISRCPFCRASCQKMRLYNAWSELIRNLYTEPFIDHAEMFYNAGALSRIELGRRPFALNVFLNNL</sequence>
<evidence type="ECO:0000313" key="6">
    <source>
        <dbReference type="Proteomes" id="UP001190700"/>
    </source>
</evidence>